<evidence type="ECO:0000256" key="7">
    <source>
        <dbReference type="SAM" id="SignalP"/>
    </source>
</evidence>
<keyword evidence="10" id="KW-1185">Reference proteome</keyword>
<feature type="chain" id="PRO_5043897705" evidence="7">
    <location>
        <begin position="26"/>
        <end position="191"/>
    </location>
</feature>
<keyword evidence="5" id="KW-1015">Disulfide bond</keyword>
<dbReference type="AlphaFoldDB" id="A0AAV1D1U5"/>
<evidence type="ECO:0000256" key="6">
    <source>
        <dbReference type="ARBA" id="ARBA00038471"/>
    </source>
</evidence>
<name>A0AAV1D1U5_OLDCO</name>
<reference evidence="9" key="1">
    <citation type="submission" date="2023-03" db="EMBL/GenBank/DDBJ databases">
        <authorList>
            <person name="Julca I."/>
        </authorList>
    </citation>
    <scope>NUCLEOTIDE SEQUENCE</scope>
</reference>
<dbReference type="EMBL" id="OX459120">
    <property type="protein sequence ID" value="CAI9100787.1"/>
    <property type="molecule type" value="Genomic_DNA"/>
</dbReference>
<evidence type="ECO:0000313" key="9">
    <source>
        <dbReference type="EMBL" id="CAI9100787.1"/>
    </source>
</evidence>
<evidence type="ECO:0000256" key="3">
    <source>
        <dbReference type="ARBA" id="ARBA00022525"/>
    </source>
</evidence>
<dbReference type="FunFam" id="1.20.140.40:FF:000006">
    <property type="entry name" value="Pectinesterase inhibitor 3"/>
    <property type="match status" value="1"/>
</dbReference>
<dbReference type="Gene3D" id="1.20.140.40">
    <property type="entry name" value="Invertase/pectin methylesterase inhibitor family protein"/>
    <property type="match status" value="1"/>
</dbReference>
<evidence type="ECO:0000259" key="8">
    <source>
        <dbReference type="SMART" id="SM00856"/>
    </source>
</evidence>
<dbReference type="InterPro" id="IPR006501">
    <property type="entry name" value="Pectinesterase_inhib_dom"/>
</dbReference>
<evidence type="ECO:0000256" key="1">
    <source>
        <dbReference type="ARBA" id="ARBA00004271"/>
    </source>
</evidence>
<keyword evidence="3" id="KW-0964">Secreted</keyword>
<evidence type="ECO:0000256" key="4">
    <source>
        <dbReference type="ARBA" id="ARBA00022729"/>
    </source>
</evidence>
<dbReference type="Proteomes" id="UP001161247">
    <property type="component" value="Chromosome 3"/>
</dbReference>
<dbReference type="InterPro" id="IPR051955">
    <property type="entry name" value="PME_Inhibitor"/>
</dbReference>
<proteinExistence type="inferred from homology"/>
<dbReference type="GO" id="GO:0004857">
    <property type="term" value="F:enzyme inhibitor activity"/>
    <property type="evidence" value="ECO:0007669"/>
    <property type="project" value="InterPro"/>
</dbReference>
<gene>
    <name evidence="9" type="ORF">OLC1_LOCUS10531</name>
</gene>
<dbReference type="NCBIfam" id="TIGR01614">
    <property type="entry name" value="PME_inhib"/>
    <property type="match status" value="1"/>
</dbReference>
<evidence type="ECO:0000256" key="5">
    <source>
        <dbReference type="ARBA" id="ARBA00023157"/>
    </source>
</evidence>
<organism evidence="9 10">
    <name type="scientific">Oldenlandia corymbosa var. corymbosa</name>
    <dbReference type="NCBI Taxonomy" id="529605"/>
    <lineage>
        <taxon>Eukaryota</taxon>
        <taxon>Viridiplantae</taxon>
        <taxon>Streptophyta</taxon>
        <taxon>Embryophyta</taxon>
        <taxon>Tracheophyta</taxon>
        <taxon>Spermatophyta</taxon>
        <taxon>Magnoliopsida</taxon>
        <taxon>eudicotyledons</taxon>
        <taxon>Gunneridae</taxon>
        <taxon>Pentapetalae</taxon>
        <taxon>asterids</taxon>
        <taxon>lamiids</taxon>
        <taxon>Gentianales</taxon>
        <taxon>Rubiaceae</taxon>
        <taxon>Rubioideae</taxon>
        <taxon>Spermacoceae</taxon>
        <taxon>Hedyotis-Oldenlandia complex</taxon>
        <taxon>Oldenlandia</taxon>
    </lineage>
</organism>
<dbReference type="InterPro" id="IPR035513">
    <property type="entry name" value="Invertase/methylesterase_inhib"/>
</dbReference>
<feature type="signal peptide" evidence="7">
    <location>
        <begin position="1"/>
        <end position="25"/>
    </location>
</feature>
<feature type="domain" description="Pectinesterase inhibitor" evidence="8">
    <location>
        <begin position="31"/>
        <end position="182"/>
    </location>
</feature>
<dbReference type="Pfam" id="PF04043">
    <property type="entry name" value="PMEI"/>
    <property type="match status" value="1"/>
</dbReference>
<dbReference type="GO" id="GO:0048046">
    <property type="term" value="C:apoplast"/>
    <property type="evidence" value="ECO:0007669"/>
    <property type="project" value="UniProtKB-SubCell"/>
</dbReference>
<comment type="subcellular location">
    <subcellularLocation>
        <location evidence="1">Secreted</location>
        <location evidence="1">Extracellular space</location>
        <location evidence="1">Apoplast</location>
    </subcellularLocation>
</comment>
<dbReference type="PANTHER" id="PTHR31080">
    <property type="entry name" value="PECTINESTERASE INHIBITOR-LIKE"/>
    <property type="match status" value="1"/>
</dbReference>
<evidence type="ECO:0000256" key="2">
    <source>
        <dbReference type="ARBA" id="ARBA00022523"/>
    </source>
</evidence>
<dbReference type="SUPFAM" id="SSF101148">
    <property type="entry name" value="Plant invertase/pectin methylesterase inhibitor"/>
    <property type="match status" value="1"/>
</dbReference>
<protein>
    <submittedName>
        <fullName evidence="9">OLC1v1037960C1</fullName>
    </submittedName>
</protein>
<accession>A0AAV1D1U5</accession>
<comment type="similarity">
    <text evidence="6">Belongs to the PMEI family.</text>
</comment>
<dbReference type="SMART" id="SM00856">
    <property type="entry name" value="PMEI"/>
    <property type="match status" value="1"/>
</dbReference>
<evidence type="ECO:0000313" key="10">
    <source>
        <dbReference type="Proteomes" id="UP001161247"/>
    </source>
</evidence>
<keyword evidence="4 7" id="KW-0732">Signal</keyword>
<sequence>MGKNIMSSPALSTLLLLLLSSSAAATTTTKSPRDLVHSSCAHASYPDICLRTLSSYSKPTTSLRELAQAAVRVSISRSNKAAGFLAQLKGNGKREEGALGDCVHQMSDSIYELGKTLSELQNLRRGNDFKWHMSNAETWVSAALTYEDTCLDGFTEIDGKVRSDVKRAITDVAKVTSNALYLITRLDQTRG</sequence>
<dbReference type="CDD" id="cd15798">
    <property type="entry name" value="PMEI-like_3"/>
    <property type="match status" value="1"/>
</dbReference>
<dbReference type="PANTHER" id="PTHR31080:SF110">
    <property type="entry name" value="PECTINESTERASE INHIBITOR 3"/>
    <property type="match status" value="1"/>
</dbReference>
<keyword evidence="2" id="KW-0052">Apoplast</keyword>